<keyword evidence="2" id="KW-1185">Reference proteome</keyword>
<proteinExistence type="predicted"/>
<dbReference type="GeneID" id="60421604"/>
<evidence type="ECO:0000313" key="2">
    <source>
        <dbReference type="Proteomes" id="UP000058925"/>
    </source>
</evidence>
<dbReference type="OrthoDB" id="9048at2157"/>
<dbReference type="EMBL" id="CP012850">
    <property type="protein sequence ID" value="ALI35764.1"/>
    <property type="molecule type" value="Genomic_DNA"/>
</dbReference>
<reference evidence="2" key="1">
    <citation type="submission" date="2015-10" db="EMBL/GenBank/DDBJ databases">
        <title>Niche specialization of a soil ammonia-oxidizing archaeon, Candidatus Nitrosocosmicus oleophilus.</title>
        <authorList>
            <person name="Jung M.-Y."/>
            <person name="Rhee S.-K."/>
        </authorList>
    </citation>
    <scope>NUCLEOTIDE SEQUENCE [LARGE SCALE GENOMIC DNA]</scope>
    <source>
        <strain evidence="2">MY3</strain>
    </source>
</reference>
<dbReference type="KEGG" id="taa:NMY3_01561"/>
<dbReference type="RefSeq" id="WP_196818621.1">
    <property type="nucleotide sequence ID" value="NZ_CP012850.1"/>
</dbReference>
<accession>A0A654LWC1</accession>
<sequence length="71" mass="7770">MTSENNSNPMIMSLPSSYKKFSSIRAYVDVSGKTKYCVSCSNTATQEVIFTADGATILEKYCDSCAKKNIP</sequence>
<evidence type="ECO:0000313" key="1">
    <source>
        <dbReference type="EMBL" id="ALI35764.1"/>
    </source>
</evidence>
<dbReference type="AlphaFoldDB" id="A0A654LWC1"/>
<dbReference type="Proteomes" id="UP000058925">
    <property type="component" value="Chromosome"/>
</dbReference>
<gene>
    <name evidence="1" type="ORF">NMY3_01561</name>
</gene>
<name>A0A654LWC1_9ARCH</name>
<organism evidence="1 2">
    <name type="scientific">Candidatus Nitrosocosmicus oleophilus</name>
    <dbReference type="NCBI Taxonomy" id="1353260"/>
    <lineage>
        <taxon>Archaea</taxon>
        <taxon>Nitrososphaerota</taxon>
        <taxon>Nitrososphaeria</taxon>
        <taxon>Nitrososphaerales</taxon>
        <taxon>Nitrososphaeraceae</taxon>
        <taxon>Candidatus Nitrosocosmicus</taxon>
    </lineage>
</organism>
<protein>
    <submittedName>
        <fullName evidence="1">Uncharacterized protein</fullName>
    </submittedName>
</protein>